<dbReference type="Proteomes" id="UP001444071">
    <property type="component" value="Unassembled WGS sequence"/>
</dbReference>
<sequence length="187" mass="21350">CAWCEALRQIMGVFSSQFLDQRNKLWWSSSLVRIASLTLVLLIITEFDAHPHQQCHSFELFERRRCYAACHLVRESVTGHNITDKDFGSKEDCGASQETGTGGRLLCCSFFSSVINHHPLTFSFPDIRTKEGRHEDTPSPTPQGTLCPLGHLVLPHGSRGTFPRLIKMGTKRGLVWWDHYFQVNWFS</sequence>
<proteinExistence type="predicted"/>
<feature type="non-terminal residue" evidence="1">
    <location>
        <position position="1"/>
    </location>
</feature>
<organism evidence="1 2">
    <name type="scientific">Xenotaenia resolanae</name>
    <dbReference type="NCBI Taxonomy" id="208358"/>
    <lineage>
        <taxon>Eukaryota</taxon>
        <taxon>Metazoa</taxon>
        <taxon>Chordata</taxon>
        <taxon>Craniata</taxon>
        <taxon>Vertebrata</taxon>
        <taxon>Euteleostomi</taxon>
        <taxon>Actinopterygii</taxon>
        <taxon>Neopterygii</taxon>
        <taxon>Teleostei</taxon>
        <taxon>Neoteleostei</taxon>
        <taxon>Acanthomorphata</taxon>
        <taxon>Ovalentaria</taxon>
        <taxon>Atherinomorphae</taxon>
        <taxon>Cyprinodontiformes</taxon>
        <taxon>Goodeidae</taxon>
        <taxon>Xenotaenia</taxon>
    </lineage>
</organism>
<accession>A0ABV0X2Z6</accession>
<evidence type="ECO:0000313" key="2">
    <source>
        <dbReference type="Proteomes" id="UP001444071"/>
    </source>
</evidence>
<comment type="caution">
    <text evidence="1">The sequence shown here is derived from an EMBL/GenBank/DDBJ whole genome shotgun (WGS) entry which is preliminary data.</text>
</comment>
<dbReference type="EMBL" id="JAHRIM010081171">
    <property type="protein sequence ID" value="MEQ2275241.1"/>
    <property type="molecule type" value="Genomic_DNA"/>
</dbReference>
<gene>
    <name evidence="1" type="ORF">XENORESO_000585</name>
</gene>
<keyword evidence="2" id="KW-1185">Reference proteome</keyword>
<name>A0ABV0X2Z6_9TELE</name>
<protein>
    <submittedName>
        <fullName evidence="1">Uncharacterized protein</fullName>
    </submittedName>
</protein>
<reference evidence="1 2" key="1">
    <citation type="submission" date="2021-06" db="EMBL/GenBank/DDBJ databases">
        <authorList>
            <person name="Palmer J.M."/>
        </authorList>
    </citation>
    <scope>NUCLEOTIDE SEQUENCE [LARGE SCALE GENOMIC DNA]</scope>
    <source>
        <strain evidence="1 2">XR_2019</strain>
        <tissue evidence="1">Muscle</tissue>
    </source>
</reference>
<evidence type="ECO:0000313" key="1">
    <source>
        <dbReference type="EMBL" id="MEQ2275241.1"/>
    </source>
</evidence>